<dbReference type="RefSeq" id="WP_218113677.1">
    <property type="nucleotide sequence ID" value="NZ_CAJVAP010000001.1"/>
</dbReference>
<evidence type="ECO:0000313" key="1">
    <source>
        <dbReference type="EMBL" id="CAG7595859.1"/>
    </source>
</evidence>
<gene>
    <name evidence="1" type="ORF">LEUCIP111803_00061</name>
</gene>
<reference evidence="1" key="1">
    <citation type="submission" date="2021-06" db="EMBL/GenBank/DDBJ databases">
        <authorList>
            <person name="Criscuolo A."/>
        </authorList>
    </citation>
    <scope>NUCLEOTIDE SEQUENCE</scope>
    <source>
        <strain evidence="1">CIP111803</strain>
    </source>
</reference>
<comment type="caution">
    <text evidence="1">The sequence shown here is derived from an EMBL/GenBank/DDBJ whole genome shotgun (WGS) entry which is preliminary data.</text>
</comment>
<dbReference type="Proteomes" id="UP000693892">
    <property type="component" value="Unassembled WGS sequence"/>
</dbReference>
<sequence>MRRLSWLIVGVALGFVGAHFVNQTPEGRRFFERVNRGAREFGDAVAEGYRVAEEEFSEALDDVERRLAKLEAKK</sequence>
<keyword evidence="2" id="KW-1185">Reference proteome</keyword>
<evidence type="ECO:0008006" key="3">
    <source>
        <dbReference type="Google" id="ProtNLM"/>
    </source>
</evidence>
<dbReference type="EMBL" id="CAJVAP010000001">
    <property type="protein sequence ID" value="CAG7595859.1"/>
    <property type="molecule type" value="Genomic_DNA"/>
</dbReference>
<dbReference type="AlphaFoldDB" id="A0A916NKS0"/>
<protein>
    <recommendedName>
        <fullName evidence="3">YtxH domain-containing protein</fullName>
    </recommendedName>
</protein>
<accession>A0A916NKS0</accession>
<proteinExistence type="predicted"/>
<evidence type="ECO:0000313" key="2">
    <source>
        <dbReference type="Proteomes" id="UP000693892"/>
    </source>
</evidence>
<name>A0A916NKS0_9MICO</name>
<organism evidence="1 2">
    <name type="scientific">Leucobacter soli</name>
    <dbReference type="NCBI Taxonomy" id="2812850"/>
    <lineage>
        <taxon>Bacteria</taxon>
        <taxon>Bacillati</taxon>
        <taxon>Actinomycetota</taxon>
        <taxon>Actinomycetes</taxon>
        <taxon>Micrococcales</taxon>
        <taxon>Microbacteriaceae</taxon>
        <taxon>Leucobacter</taxon>
    </lineage>
</organism>